<reference evidence="1" key="1">
    <citation type="submission" date="2022-10" db="EMBL/GenBank/DDBJ databases">
        <title>Complete Genome of Trichothecium roseum strain YXFP-22015, a Plant Pathogen Isolated from Citrus.</title>
        <authorList>
            <person name="Wang Y."/>
            <person name="Zhu L."/>
        </authorList>
    </citation>
    <scope>NUCLEOTIDE SEQUENCE</scope>
    <source>
        <strain evidence="1">YXFP-22015</strain>
    </source>
</reference>
<gene>
    <name evidence="1" type="ORF">N3K66_003666</name>
</gene>
<name>A0ACC0V801_9HYPO</name>
<evidence type="ECO:0000313" key="1">
    <source>
        <dbReference type="EMBL" id="KAI9901849.1"/>
    </source>
</evidence>
<proteinExistence type="predicted"/>
<accession>A0ACC0V801</accession>
<protein>
    <submittedName>
        <fullName evidence="1">Uncharacterized protein</fullName>
    </submittedName>
</protein>
<dbReference type="EMBL" id="CM047942">
    <property type="protein sequence ID" value="KAI9901849.1"/>
    <property type="molecule type" value="Genomic_DNA"/>
</dbReference>
<dbReference type="Proteomes" id="UP001163324">
    <property type="component" value="Chromosome 3"/>
</dbReference>
<sequence length="318" mass="35472">MPMPKTMPIREPRKNRAASWLLQLYSSSSAAHRPPPPPNAQPIPPPIRVVCVANTRGDQPELPPGDILIHAGSLTHTGTFVEMQQGLTWLSSQPHRYKVYVAGDRDELLDDMFTATHRRREGERSNKWYLDWGTVDYLQDTDVELKFPERDRTVVVMGSPWSLGNGRRPFQYVSAGRSGKPLWNRVFGKLDKKPDVVVTPSPPHGILLDVMNRRPVGCPHLASHIHRLRPRLHVFGCERGVHGRKDVPIDTVRKARGRVVAGEVGWPGVAWMASLLVWGVTVGRVVRWGKGMGSVTAFVNASMASEGEFDNDAVVVEI</sequence>
<keyword evidence="2" id="KW-1185">Reference proteome</keyword>
<organism evidence="1 2">
    <name type="scientific">Trichothecium roseum</name>
    <dbReference type="NCBI Taxonomy" id="47278"/>
    <lineage>
        <taxon>Eukaryota</taxon>
        <taxon>Fungi</taxon>
        <taxon>Dikarya</taxon>
        <taxon>Ascomycota</taxon>
        <taxon>Pezizomycotina</taxon>
        <taxon>Sordariomycetes</taxon>
        <taxon>Hypocreomycetidae</taxon>
        <taxon>Hypocreales</taxon>
        <taxon>Hypocreales incertae sedis</taxon>
        <taxon>Trichothecium</taxon>
    </lineage>
</organism>
<evidence type="ECO:0000313" key="2">
    <source>
        <dbReference type="Proteomes" id="UP001163324"/>
    </source>
</evidence>
<comment type="caution">
    <text evidence="1">The sequence shown here is derived from an EMBL/GenBank/DDBJ whole genome shotgun (WGS) entry which is preliminary data.</text>
</comment>